<sequence length="60" mass="6416">MAGAGGGSYTESGKNDTILLPRNQDGLLMTVVLVIFKSTNRINFGLFIIYILNALTLATP</sequence>
<keyword evidence="1" id="KW-0812">Transmembrane</keyword>
<proteinExistence type="predicted"/>
<dbReference type="EMBL" id="FQWQ01000001">
    <property type="protein sequence ID" value="SHG80748.1"/>
    <property type="molecule type" value="Genomic_DNA"/>
</dbReference>
<keyword evidence="1" id="KW-0472">Membrane</keyword>
<accession>A0A1M5MTX8</accession>
<dbReference type="Proteomes" id="UP000184212">
    <property type="component" value="Unassembled WGS sequence"/>
</dbReference>
<dbReference type="STRING" id="947013.SAMN04488109_1936"/>
<evidence type="ECO:0000256" key="1">
    <source>
        <dbReference type="SAM" id="Phobius"/>
    </source>
</evidence>
<keyword evidence="1" id="KW-1133">Transmembrane helix</keyword>
<feature type="transmembrane region" description="Helical" evidence="1">
    <location>
        <begin position="42"/>
        <end position="59"/>
    </location>
</feature>
<gene>
    <name evidence="2" type="ORF">SAMN04488109_1936</name>
</gene>
<dbReference type="AlphaFoldDB" id="A0A1M5MTX8"/>
<protein>
    <submittedName>
        <fullName evidence="2">Uncharacterized protein</fullName>
    </submittedName>
</protein>
<reference evidence="2 3" key="1">
    <citation type="submission" date="2016-11" db="EMBL/GenBank/DDBJ databases">
        <authorList>
            <person name="Jaros S."/>
            <person name="Januszkiewicz K."/>
            <person name="Wedrychowicz H."/>
        </authorList>
    </citation>
    <scope>NUCLEOTIDE SEQUENCE [LARGE SCALE GENOMIC DNA]</scope>
    <source>
        <strain evidence="2 3">DSM 24574</strain>
    </source>
</reference>
<keyword evidence="3" id="KW-1185">Reference proteome</keyword>
<evidence type="ECO:0000313" key="3">
    <source>
        <dbReference type="Proteomes" id="UP000184212"/>
    </source>
</evidence>
<evidence type="ECO:0000313" key="2">
    <source>
        <dbReference type="EMBL" id="SHG80748.1"/>
    </source>
</evidence>
<name>A0A1M5MTX8_9BACT</name>
<organism evidence="2 3">
    <name type="scientific">Chryseolinea serpens</name>
    <dbReference type="NCBI Taxonomy" id="947013"/>
    <lineage>
        <taxon>Bacteria</taxon>
        <taxon>Pseudomonadati</taxon>
        <taxon>Bacteroidota</taxon>
        <taxon>Cytophagia</taxon>
        <taxon>Cytophagales</taxon>
        <taxon>Fulvivirgaceae</taxon>
        <taxon>Chryseolinea</taxon>
    </lineage>
</organism>